<evidence type="ECO:0000256" key="1">
    <source>
        <dbReference type="ARBA" id="ARBA00023450"/>
    </source>
</evidence>
<feature type="domain" description="HNH nuclease" evidence="2">
    <location>
        <begin position="304"/>
        <end position="356"/>
    </location>
</feature>
<keyword evidence="4" id="KW-1185">Reference proteome</keyword>
<dbReference type="CDD" id="cd00085">
    <property type="entry name" value="HNHc"/>
    <property type="match status" value="1"/>
</dbReference>
<protein>
    <recommendedName>
        <fullName evidence="2">HNH nuclease domain-containing protein</fullName>
    </recommendedName>
</protein>
<dbReference type="RefSeq" id="WP_092147144.1">
    <property type="nucleotide sequence ID" value="NZ_LT629700.1"/>
</dbReference>
<dbReference type="InterPro" id="IPR003615">
    <property type="entry name" value="HNH_nuc"/>
</dbReference>
<dbReference type="InterPro" id="IPR002711">
    <property type="entry name" value="HNH"/>
</dbReference>
<gene>
    <name evidence="3" type="ORF">SAMN04488535_0019</name>
</gene>
<dbReference type="OrthoDB" id="4752861at2"/>
<dbReference type="Proteomes" id="UP000199350">
    <property type="component" value="Chromosome I"/>
</dbReference>
<name>A0A1G9L5P0_9CORY</name>
<dbReference type="SMART" id="SM00507">
    <property type="entry name" value="HNHc"/>
    <property type="match status" value="1"/>
</dbReference>
<dbReference type="GO" id="GO:0003676">
    <property type="term" value="F:nucleic acid binding"/>
    <property type="evidence" value="ECO:0007669"/>
    <property type="project" value="InterPro"/>
</dbReference>
<dbReference type="Gene3D" id="1.10.30.50">
    <property type="match status" value="1"/>
</dbReference>
<dbReference type="STRING" id="38302.SAMN04488535_0019"/>
<evidence type="ECO:0000313" key="4">
    <source>
        <dbReference type="Proteomes" id="UP000199350"/>
    </source>
</evidence>
<comment type="similarity">
    <text evidence="1">Belongs to the Rv1128c/1148c/1588c/1702c/1945/3466 family.</text>
</comment>
<dbReference type="Pfam" id="PF01844">
    <property type="entry name" value="HNH"/>
    <property type="match status" value="1"/>
</dbReference>
<dbReference type="Pfam" id="PF02720">
    <property type="entry name" value="DUF222"/>
    <property type="match status" value="1"/>
</dbReference>
<organism evidence="3 4">
    <name type="scientific">Corynebacterium mycetoides</name>
    <dbReference type="NCBI Taxonomy" id="38302"/>
    <lineage>
        <taxon>Bacteria</taxon>
        <taxon>Bacillati</taxon>
        <taxon>Actinomycetota</taxon>
        <taxon>Actinomycetes</taxon>
        <taxon>Mycobacteriales</taxon>
        <taxon>Corynebacteriaceae</taxon>
        <taxon>Corynebacterium</taxon>
    </lineage>
</organism>
<evidence type="ECO:0000313" key="3">
    <source>
        <dbReference type="EMBL" id="SDL57318.1"/>
    </source>
</evidence>
<accession>A0A1G9L5P0</accession>
<sequence length="408" mass="44590">MTTTYPVQPDPADLAEGIVASFAYLTRRKAEILRDIGRFDSAGLARRFGASTTALWLVQRLGVSQTTAHEYVKVARALLEFLLVADAFASGDLNYSKVRLILPYVTAENEGQLVEMATELGYHELERALLAFREGESDREKSYVRIRVRDNGRVRLWGNFSAAEGAQLMAALKLGELAYHDIDFDDLDRDADGAVDDQAASAALDSSATSLSGFGLPPGKALLASFMGMVNMVRTSPRSSLRTPGAHVNIVMTTDGRAYLPHNPGAPSEALKNFLDSAHYRVSRVDEKCLVLNTGRMQRLATAGQINALMLMWGGTCAMPGCTHTRFMEMHHIRDWADGGPSDLDNLLPLCSACHALVSEGSVTIKKDYGDVHFLMPDGARFVARDHGLPVRSDDAMTVEEFNSLDFA</sequence>
<proteinExistence type="inferred from homology"/>
<dbReference type="GO" id="GO:0004519">
    <property type="term" value="F:endonuclease activity"/>
    <property type="evidence" value="ECO:0007669"/>
    <property type="project" value="InterPro"/>
</dbReference>
<dbReference type="InterPro" id="IPR003870">
    <property type="entry name" value="DUF222"/>
</dbReference>
<evidence type="ECO:0000259" key="2">
    <source>
        <dbReference type="SMART" id="SM00507"/>
    </source>
</evidence>
<dbReference type="AlphaFoldDB" id="A0A1G9L5P0"/>
<dbReference type="EMBL" id="LT629700">
    <property type="protein sequence ID" value="SDL57318.1"/>
    <property type="molecule type" value="Genomic_DNA"/>
</dbReference>
<reference evidence="4" key="1">
    <citation type="submission" date="2016-10" db="EMBL/GenBank/DDBJ databases">
        <authorList>
            <person name="Varghese N."/>
            <person name="Submissions S."/>
        </authorList>
    </citation>
    <scope>NUCLEOTIDE SEQUENCE [LARGE SCALE GENOMIC DNA]</scope>
    <source>
        <strain evidence="4">DSM 20632</strain>
    </source>
</reference>
<dbReference type="GO" id="GO:0008270">
    <property type="term" value="F:zinc ion binding"/>
    <property type="evidence" value="ECO:0007669"/>
    <property type="project" value="InterPro"/>
</dbReference>